<dbReference type="InterPro" id="IPR029032">
    <property type="entry name" value="AhpD-like"/>
</dbReference>
<evidence type="ECO:0000313" key="3">
    <source>
        <dbReference type="EMBL" id="UXY17758.1"/>
    </source>
</evidence>
<name>A0ABY6E0Z1_9ACTN</name>
<evidence type="ECO:0000256" key="1">
    <source>
        <dbReference type="SAM" id="MobiDB-lite"/>
    </source>
</evidence>
<dbReference type="EMBL" id="CP106793">
    <property type="protein sequence ID" value="UXY17758.1"/>
    <property type="molecule type" value="Genomic_DNA"/>
</dbReference>
<accession>A0ABY6E0Z1</accession>
<gene>
    <name evidence="3" type="ORF">N8I84_02655</name>
</gene>
<evidence type="ECO:0000259" key="2">
    <source>
        <dbReference type="Pfam" id="PF02627"/>
    </source>
</evidence>
<feature type="domain" description="Carboxymuconolactone decarboxylase-like" evidence="2">
    <location>
        <begin position="2"/>
        <end position="55"/>
    </location>
</feature>
<protein>
    <submittedName>
        <fullName evidence="3">Carboxymuconolactone decarboxylase family protein</fullName>
    </submittedName>
</protein>
<dbReference type="Pfam" id="PF02627">
    <property type="entry name" value="CMD"/>
    <property type="match status" value="1"/>
</dbReference>
<sequence>MANLVTSGSADRLRRHPGRAKDNGASEAELIEAITHLTFCTGRPCAMTAVAVTKDLFRG</sequence>
<proteinExistence type="predicted"/>
<dbReference type="RefSeq" id="WP_263227815.1">
    <property type="nucleotide sequence ID" value="NZ_CP106793.1"/>
</dbReference>
<evidence type="ECO:0000313" key="4">
    <source>
        <dbReference type="Proteomes" id="UP001061298"/>
    </source>
</evidence>
<feature type="region of interest" description="Disordered" evidence="1">
    <location>
        <begin position="1"/>
        <end position="25"/>
    </location>
</feature>
<dbReference type="InterPro" id="IPR003779">
    <property type="entry name" value="CMD-like"/>
</dbReference>
<dbReference type="SUPFAM" id="SSF69118">
    <property type="entry name" value="AhpD-like"/>
    <property type="match status" value="1"/>
</dbReference>
<dbReference type="Proteomes" id="UP001061298">
    <property type="component" value="Chromosome"/>
</dbReference>
<dbReference type="Gene3D" id="1.20.1290.10">
    <property type="entry name" value="AhpD-like"/>
    <property type="match status" value="1"/>
</dbReference>
<organism evidence="3 4">
    <name type="scientific">Streptomyces cynarae</name>
    <dbReference type="NCBI Taxonomy" id="2981134"/>
    <lineage>
        <taxon>Bacteria</taxon>
        <taxon>Bacillati</taxon>
        <taxon>Actinomycetota</taxon>
        <taxon>Actinomycetes</taxon>
        <taxon>Kitasatosporales</taxon>
        <taxon>Streptomycetaceae</taxon>
        <taxon>Streptomyces</taxon>
    </lineage>
</organism>
<reference evidence="3" key="1">
    <citation type="submission" date="2022-10" db="EMBL/GenBank/DDBJ databases">
        <authorList>
            <person name="Mo P."/>
        </authorList>
    </citation>
    <scope>NUCLEOTIDE SEQUENCE</scope>
    <source>
        <strain evidence="3">HUAS 13-4</strain>
    </source>
</reference>
<keyword evidence="4" id="KW-1185">Reference proteome</keyword>